<evidence type="ECO:0008006" key="3">
    <source>
        <dbReference type="Google" id="ProtNLM"/>
    </source>
</evidence>
<dbReference type="AlphaFoldDB" id="A0A841BPK0"/>
<dbReference type="Proteomes" id="UP000587527">
    <property type="component" value="Unassembled WGS sequence"/>
</dbReference>
<proteinExistence type="predicted"/>
<dbReference type="Gene3D" id="1.10.3210.10">
    <property type="entry name" value="Hypothetical protein af1432"/>
    <property type="match status" value="1"/>
</dbReference>
<evidence type="ECO:0000313" key="2">
    <source>
        <dbReference type="Proteomes" id="UP000587527"/>
    </source>
</evidence>
<dbReference type="RefSeq" id="WP_184834777.1">
    <property type="nucleotide sequence ID" value="NZ_JACHMN010000002.1"/>
</dbReference>
<accession>A0A841BPK0</accession>
<reference evidence="1 2" key="1">
    <citation type="submission" date="2020-08" db="EMBL/GenBank/DDBJ databases">
        <title>Sequencing the genomes of 1000 actinobacteria strains.</title>
        <authorList>
            <person name="Klenk H.-P."/>
        </authorList>
    </citation>
    <scope>NUCLEOTIDE SEQUENCE [LARGE SCALE GENOMIC DNA]</scope>
    <source>
        <strain evidence="1 2">DSM 45362</strain>
    </source>
</reference>
<protein>
    <recommendedName>
        <fullName evidence="3">HD domain-containing protein</fullName>
    </recommendedName>
</protein>
<comment type="caution">
    <text evidence="1">The sequence shown here is derived from an EMBL/GenBank/DDBJ whole genome shotgun (WGS) entry which is preliminary data.</text>
</comment>
<dbReference type="EMBL" id="JACHMN010000002">
    <property type="protein sequence ID" value="MBB5868672.1"/>
    <property type="molecule type" value="Genomic_DNA"/>
</dbReference>
<sequence>MTTALLPDPARPTGVTVLNKPRHPIVERALRLSRLYYEGHVINEAPALNHAMRVAITLVEHEPDASPVMIASALLQDMPIYAPATVDVDIVLRDSVAEGVGPIVRGLAIEQDAMMSGKAARLASRSVMLIMAADRIVALRTLLERARSAPDQREFWIQRQRLRGMFEHFRAWYALAEPVLPVSMAIELSGVLRDLEMAALGRDAAPREAAPVREAVLSS</sequence>
<organism evidence="1 2">
    <name type="scientific">Allocatelliglobosispora scoriae</name>
    <dbReference type="NCBI Taxonomy" id="643052"/>
    <lineage>
        <taxon>Bacteria</taxon>
        <taxon>Bacillati</taxon>
        <taxon>Actinomycetota</taxon>
        <taxon>Actinomycetes</taxon>
        <taxon>Micromonosporales</taxon>
        <taxon>Micromonosporaceae</taxon>
        <taxon>Allocatelliglobosispora</taxon>
    </lineage>
</organism>
<keyword evidence="2" id="KW-1185">Reference proteome</keyword>
<evidence type="ECO:0000313" key="1">
    <source>
        <dbReference type="EMBL" id="MBB5868672.1"/>
    </source>
</evidence>
<dbReference type="SUPFAM" id="SSF109604">
    <property type="entry name" value="HD-domain/PDEase-like"/>
    <property type="match status" value="1"/>
</dbReference>
<name>A0A841BPK0_9ACTN</name>
<gene>
    <name evidence="1" type="ORF">F4553_002051</name>
</gene>